<name>A0A5C3QL02_9AGAR</name>
<accession>A0A5C3QL02</accession>
<feature type="region of interest" description="Disordered" evidence="1">
    <location>
        <begin position="31"/>
        <end position="50"/>
    </location>
</feature>
<protein>
    <submittedName>
        <fullName evidence="2">Uncharacterized protein</fullName>
    </submittedName>
</protein>
<dbReference type="Proteomes" id="UP000305067">
    <property type="component" value="Unassembled WGS sequence"/>
</dbReference>
<feature type="region of interest" description="Disordered" evidence="1">
    <location>
        <begin position="56"/>
        <end position="82"/>
    </location>
</feature>
<evidence type="ECO:0000313" key="3">
    <source>
        <dbReference type="Proteomes" id="UP000305067"/>
    </source>
</evidence>
<dbReference type="EMBL" id="ML178822">
    <property type="protein sequence ID" value="TFL02695.1"/>
    <property type="molecule type" value="Genomic_DNA"/>
</dbReference>
<sequence>MLFTDSGSGSQTALPSSYAFFVSIPLTRKTYTHSCPHRSKTSPPKAPPRELRYRLGQSRSTNGRVQELSRHARLARTTPLSS</sequence>
<keyword evidence="3" id="KW-1185">Reference proteome</keyword>
<reference evidence="2 3" key="1">
    <citation type="journal article" date="2019" name="Nat. Ecol. Evol.">
        <title>Megaphylogeny resolves global patterns of mushroom evolution.</title>
        <authorList>
            <person name="Varga T."/>
            <person name="Krizsan K."/>
            <person name="Foldi C."/>
            <person name="Dima B."/>
            <person name="Sanchez-Garcia M."/>
            <person name="Sanchez-Ramirez S."/>
            <person name="Szollosi G.J."/>
            <person name="Szarkandi J.G."/>
            <person name="Papp V."/>
            <person name="Albert L."/>
            <person name="Andreopoulos W."/>
            <person name="Angelini C."/>
            <person name="Antonin V."/>
            <person name="Barry K.W."/>
            <person name="Bougher N.L."/>
            <person name="Buchanan P."/>
            <person name="Buyck B."/>
            <person name="Bense V."/>
            <person name="Catcheside P."/>
            <person name="Chovatia M."/>
            <person name="Cooper J."/>
            <person name="Damon W."/>
            <person name="Desjardin D."/>
            <person name="Finy P."/>
            <person name="Geml J."/>
            <person name="Haridas S."/>
            <person name="Hughes K."/>
            <person name="Justo A."/>
            <person name="Karasinski D."/>
            <person name="Kautmanova I."/>
            <person name="Kiss B."/>
            <person name="Kocsube S."/>
            <person name="Kotiranta H."/>
            <person name="LaButti K.M."/>
            <person name="Lechner B.E."/>
            <person name="Liimatainen K."/>
            <person name="Lipzen A."/>
            <person name="Lukacs Z."/>
            <person name="Mihaltcheva S."/>
            <person name="Morgado L.N."/>
            <person name="Niskanen T."/>
            <person name="Noordeloos M.E."/>
            <person name="Ohm R.A."/>
            <person name="Ortiz-Santana B."/>
            <person name="Ovrebo C."/>
            <person name="Racz N."/>
            <person name="Riley R."/>
            <person name="Savchenko A."/>
            <person name="Shiryaev A."/>
            <person name="Soop K."/>
            <person name="Spirin V."/>
            <person name="Szebenyi C."/>
            <person name="Tomsovsky M."/>
            <person name="Tulloss R.E."/>
            <person name="Uehling J."/>
            <person name="Grigoriev I.V."/>
            <person name="Vagvolgyi C."/>
            <person name="Papp T."/>
            <person name="Martin F.M."/>
            <person name="Miettinen O."/>
            <person name="Hibbett D.S."/>
            <person name="Nagy L.G."/>
        </authorList>
    </citation>
    <scope>NUCLEOTIDE SEQUENCE [LARGE SCALE GENOMIC DNA]</scope>
    <source>
        <strain evidence="2 3">CBS 309.79</strain>
    </source>
</reference>
<evidence type="ECO:0000313" key="2">
    <source>
        <dbReference type="EMBL" id="TFL02695.1"/>
    </source>
</evidence>
<organism evidence="2 3">
    <name type="scientific">Pterulicium gracile</name>
    <dbReference type="NCBI Taxonomy" id="1884261"/>
    <lineage>
        <taxon>Eukaryota</taxon>
        <taxon>Fungi</taxon>
        <taxon>Dikarya</taxon>
        <taxon>Basidiomycota</taxon>
        <taxon>Agaricomycotina</taxon>
        <taxon>Agaricomycetes</taxon>
        <taxon>Agaricomycetidae</taxon>
        <taxon>Agaricales</taxon>
        <taxon>Pleurotineae</taxon>
        <taxon>Pterulaceae</taxon>
        <taxon>Pterulicium</taxon>
    </lineage>
</organism>
<proteinExistence type="predicted"/>
<dbReference type="AlphaFoldDB" id="A0A5C3QL02"/>
<gene>
    <name evidence="2" type="ORF">BDV98DRAFT_566265</name>
</gene>
<evidence type="ECO:0000256" key="1">
    <source>
        <dbReference type="SAM" id="MobiDB-lite"/>
    </source>
</evidence>